<comment type="caution">
    <text evidence="1">The sequence shown here is derived from an EMBL/GenBank/DDBJ whole genome shotgun (WGS) entry which is preliminary data.</text>
</comment>
<sequence>MILVTVVASRSRMCLFDLGLSFSYSSPQTLLEFGLQIALYATSKLAKRKYRVGHDVAAALGRSAFAVIVVLDAAVSIAQKGKHDHATRRLPLPLPF</sequence>
<reference evidence="1 2" key="1">
    <citation type="journal article" date="2014" name="BMC Genomics">
        <title>Comparative genomics of the major fungal agents of human and animal Sporotrichosis: Sporothrix schenckii and Sporothrix brasiliensis.</title>
        <authorList>
            <person name="Teixeira M.M."/>
            <person name="de Almeida L.G."/>
            <person name="Kubitschek-Barreira P."/>
            <person name="Alves F.L."/>
            <person name="Kioshima E.S."/>
            <person name="Abadio A.K."/>
            <person name="Fernandes L."/>
            <person name="Derengowski L.S."/>
            <person name="Ferreira K.S."/>
            <person name="Souza R.C."/>
            <person name="Ruiz J.C."/>
            <person name="de Andrade N.C."/>
            <person name="Paes H.C."/>
            <person name="Nicola A.M."/>
            <person name="Albuquerque P."/>
            <person name="Gerber A.L."/>
            <person name="Martins V.P."/>
            <person name="Peconick L.D."/>
            <person name="Neto A.V."/>
            <person name="Chaucanez C.B."/>
            <person name="Silva P.A."/>
            <person name="Cunha O.L."/>
            <person name="de Oliveira F.F."/>
            <person name="dos Santos T.C."/>
            <person name="Barros A.L."/>
            <person name="Soares M.A."/>
            <person name="de Oliveira L.M."/>
            <person name="Marini M.M."/>
            <person name="Villalobos-Duno H."/>
            <person name="Cunha M.M."/>
            <person name="de Hoog S."/>
            <person name="da Silveira J.F."/>
            <person name="Henrissat B."/>
            <person name="Nino-Vega G.A."/>
            <person name="Cisalpino P.S."/>
            <person name="Mora-Montes H.M."/>
            <person name="Almeida S.R."/>
            <person name="Stajich J.E."/>
            <person name="Lopes-Bezerra L.M."/>
            <person name="Vasconcelos A.T."/>
            <person name="Felipe M.S."/>
        </authorList>
    </citation>
    <scope>NUCLEOTIDE SEQUENCE [LARGE SCALE GENOMIC DNA]</scope>
    <source>
        <strain evidence="1 2">1099-18</strain>
    </source>
</reference>
<dbReference type="VEuPathDB" id="FungiDB:SPSK_10125"/>
<dbReference type="RefSeq" id="XP_016587872.1">
    <property type="nucleotide sequence ID" value="XM_016736680.1"/>
</dbReference>
<dbReference type="EMBL" id="AXCR01000007">
    <property type="protein sequence ID" value="KJR85196.1"/>
    <property type="molecule type" value="Genomic_DNA"/>
</dbReference>
<accession>A0A0F2MAK8</accession>
<proteinExistence type="predicted"/>
<gene>
    <name evidence="1" type="ORF">SPSK_10125</name>
</gene>
<dbReference type="Proteomes" id="UP000033710">
    <property type="component" value="Unassembled WGS sequence"/>
</dbReference>
<organism evidence="1 2">
    <name type="scientific">Sporothrix schenckii 1099-18</name>
    <dbReference type="NCBI Taxonomy" id="1397361"/>
    <lineage>
        <taxon>Eukaryota</taxon>
        <taxon>Fungi</taxon>
        <taxon>Dikarya</taxon>
        <taxon>Ascomycota</taxon>
        <taxon>Pezizomycotina</taxon>
        <taxon>Sordariomycetes</taxon>
        <taxon>Sordariomycetidae</taxon>
        <taxon>Ophiostomatales</taxon>
        <taxon>Ophiostomataceae</taxon>
        <taxon>Sporothrix</taxon>
    </lineage>
</organism>
<dbReference type="GeneID" id="27671957"/>
<protein>
    <submittedName>
        <fullName evidence="1">Uncharacterized protein</fullName>
    </submittedName>
</protein>
<reference evidence="1 2" key="2">
    <citation type="journal article" date="2015" name="Eukaryot. Cell">
        <title>Asexual propagation of a virulent clone complex in a human and feline outbreak of sporotrichosis.</title>
        <authorList>
            <person name="Teixeira Mde M."/>
            <person name="Rodrigues A.M."/>
            <person name="Tsui C.K."/>
            <person name="de Almeida L.G."/>
            <person name="Van Diepeningen A.D."/>
            <person name="van den Ende B.G."/>
            <person name="Fernandes G.F."/>
            <person name="Kano R."/>
            <person name="Hamelin R.C."/>
            <person name="Lopes-Bezerra L.M."/>
            <person name="Vasconcelos A.T."/>
            <person name="de Hoog S."/>
            <person name="de Camargo Z.P."/>
            <person name="Felipe M.S."/>
        </authorList>
    </citation>
    <scope>NUCLEOTIDE SEQUENCE [LARGE SCALE GENOMIC DNA]</scope>
    <source>
        <strain evidence="1 2">1099-18</strain>
    </source>
</reference>
<evidence type="ECO:0000313" key="1">
    <source>
        <dbReference type="EMBL" id="KJR85196.1"/>
    </source>
</evidence>
<evidence type="ECO:0000313" key="2">
    <source>
        <dbReference type="Proteomes" id="UP000033710"/>
    </source>
</evidence>
<dbReference type="KEGG" id="ssck:SPSK_10125"/>
<dbReference type="AlphaFoldDB" id="A0A0F2MAK8"/>
<name>A0A0F2MAK8_SPOSC</name>